<dbReference type="PANTHER" id="PTHR32507">
    <property type="entry name" value="NA(+)/H(+) ANTIPORTER 1"/>
    <property type="match status" value="1"/>
</dbReference>
<evidence type="ECO:0000313" key="11">
    <source>
        <dbReference type="EMBL" id="MFD2159261.1"/>
    </source>
</evidence>
<evidence type="ECO:0000256" key="8">
    <source>
        <dbReference type="ARBA" id="ARBA00023136"/>
    </source>
</evidence>
<feature type="transmembrane region" description="Helical" evidence="9">
    <location>
        <begin position="98"/>
        <end position="126"/>
    </location>
</feature>
<dbReference type="Pfam" id="PF00999">
    <property type="entry name" value="Na_H_Exchanger"/>
    <property type="match status" value="1"/>
</dbReference>
<feature type="transmembrane region" description="Helical" evidence="9">
    <location>
        <begin position="29"/>
        <end position="48"/>
    </location>
</feature>
<dbReference type="EMBL" id="JBHUJB010000041">
    <property type="protein sequence ID" value="MFD2159261.1"/>
    <property type="molecule type" value="Genomic_DNA"/>
</dbReference>
<evidence type="ECO:0000256" key="1">
    <source>
        <dbReference type="ARBA" id="ARBA00004651"/>
    </source>
</evidence>
<sequence>MYHTLAILLVFGFLYTTFAGKIEKLPISSASIFLLTGALLGPLGVSLLEIENAHTPLRVLADLTLAMLLFSDAAGINLKTLKSTSHIPTRMLLLGLPMTILLGLYLATLFFTGFTFWECALVAIALAATDAALGKAVVTPPSFLSDSKLRST</sequence>
<keyword evidence="3" id="KW-0050">Antiport</keyword>
<comment type="caution">
    <text evidence="11">The sequence shown here is derived from an EMBL/GenBank/DDBJ whole genome shotgun (WGS) entry which is preliminary data.</text>
</comment>
<evidence type="ECO:0000256" key="7">
    <source>
        <dbReference type="ARBA" id="ARBA00023065"/>
    </source>
</evidence>
<evidence type="ECO:0000256" key="9">
    <source>
        <dbReference type="SAM" id="Phobius"/>
    </source>
</evidence>
<evidence type="ECO:0000256" key="4">
    <source>
        <dbReference type="ARBA" id="ARBA00022475"/>
    </source>
</evidence>
<dbReference type="PANTHER" id="PTHR32507:SF8">
    <property type="entry name" value="CNH1P"/>
    <property type="match status" value="1"/>
</dbReference>
<feature type="domain" description="Cation/H+ exchanger transmembrane" evidence="10">
    <location>
        <begin position="21"/>
        <end position="138"/>
    </location>
</feature>
<gene>
    <name evidence="11" type="ORF">ACFSW8_10160</name>
</gene>
<evidence type="ECO:0000256" key="2">
    <source>
        <dbReference type="ARBA" id="ARBA00022448"/>
    </source>
</evidence>
<dbReference type="InterPro" id="IPR006153">
    <property type="entry name" value="Cation/H_exchanger_TM"/>
</dbReference>
<keyword evidence="8 9" id="KW-0472">Membrane</keyword>
<evidence type="ECO:0000256" key="6">
    <source>
        <dbReference type="ARBA" id="ARBA00022989"/>
    </source>
</evidence>
<dbReference type="Gene3D" id="1.20.1530.20">
    <property type="match status" value="1"/>
</dbReference>
<name>A0ABW4ZBN5_9BACT</name>
<keyword evidence="5 9" id="KW-0812">Transmembrane</keyword>
<dbReference type="InterPro" id="IPR038770">
    <property type="entry name" value="Na+/solute_symporter_sf"/>
</dbReference>
<keyword evidence="6 9" id="KW-1133">Transmembrane helix</keyword>
<keyword evidence="12" id="KW-1185">Reference proteome</keyword>
<dbReference type="Proteomes" id="UP001597389">
    <property type="component" value="Unassembled WGS sequence"/>
</dbReference>
<proteinExistence type="predicted"/>
<dbReference type="RefSeq" id="WP_377086803.1">
    <property type="nucleotide sequence ID" value="NZ_JBHSJL010000014.1"/>
</dbReference>
<accession>A0ABW4ZBN5</accession>
<comment type="subcellular location">
    <subcellularLocation>
        <location evidence="1">Cell membrane</location>
        <topology evidence="1">Multi-pass membrane protein</topology>
    </subcellularLocation>
</comment>
<evidence type="ECO:0000313" key="12">
    <source>
        <dbReference type="Proteomes" id="UP001597389"/>
    </source>
</evidence>
<reference evidence="12" key="1">
    <citation type="journal article" date="2019" name="Int. J. Syst. Evol. Microbiol.">
        <title>The Global Catalogue of Microorganisms (GCM) 10K type strain sequencing project: providing services to taxonomists for standard genome sequencing and annotation.</title>
        <authorList>
            <consortium name="The Broad Institute Genomics Platform"/>
            <consortium name="The Broad Institute Genome Sequencing Center for Infectious Disease"/>
            <person name="Wu L."/>
            <person name="Ma J."/>
        </authorList>
    </citation>
    <scope>NUCLEOTIDE SEQUENCE [LARGE SCALE GENOMIC DNA]</scope>
    <source>
        <strain evidence="12">CCUG 57942</strain>
    </source>
</reference>
<evidence type="ECO:0000256" key="5">
    <source>
        <dbReference type="ARBA" id="ARBA00022692"/>
    </source>
</evidence>
<keyword evidence="2" id="KW-0813">Transport</keyword>
<keyword evidence="7" id="KW-0406">Ion transport</keyword>
<evidence type="ECO:0000256" key="3">
    <source>
        <dbReference type="ARBA" id="ARBA00022449"/>
    </source>
</evidence>
<evidence type="ECO:0000259" key="10">
    <source>
        <dbReference type="Pfam" id="PF00999"/>
    </source>
</evidence>
<keyword evidence="4" id="KW-1003">Cell membrane</keyword>
<organism evidence="11 12">
    <name type="scientific">Rubritalea tangerina</name>
    <dbReference type="NCBI Taxonomy" id="430798"/>
    <lineage>
        <taxon>Bacteria</taxon>
        <taxon>Pseudomonadati</taxon>
        <taxon>Verrucomicrobiota</taxon>
        <taxon>Verrucomicrobiia</taxon>
        <taxon>Verrucomicrobiales</taxon>
        <taxon>Rubritaleaceae</taxon>
        <taxon>Rubritalea</taxon>
    </lineage>
</organism>
<protein>
    <submittedName>
        <fullName evidence="11">Cation:proton antiporter</fullName>
    </submittedName>
</protein>